<evidence type="ECO:0000256" key="1">
    <source>
        <dbReference type="SAM" id="MobiDB-lite"/>
    </source>
</evidence>
<evidence type="ECO:0000313" key="2">
    <source>
        <dbReference type="EMBL" id="CAA9584043.1"/>
    </source>
</evidence>
<organism evidence="2">
    <name type="scientific">uncultured Thermomicrobiales bacterium</name>
    <dbReference type="NCBI Taxonomy" id="1645740"/>
    <lineage>
        <taxon>Bacteria</taxon>
        <taxon>Pseudomonadati</taxon>
        <taxon>Thermomicrobiota</taxon>
        <taxon>Thermomicrobia</taxon>
        <taxon>Thermomicrobiales</taxon>
        <taxon>environmental samples</taxon>
    </lineage>
</organism>
<reference evidence="2" key="1">
    <citation type="submission" date="2020-02" db="EMBL/GenBank/DDBJ databases">
        <authorList>
            <person name="Meier V. D."/>
        </authorList>
    </citation>
    <scope>NUCLEOTIDE SEQUENCE</scope>
    <source>
        <strain evidence="2">AVDCRST_MAG59</strain>
    </source>
</reference>
<feature type="region of interest" description="Disordered" evidence="1">
    <location>
        <begin position="178"/>
        <end position="213"/>
    </location>
</feature>
<proteinExistence type="predicted"/>
<sequence>MLLAALILALAGCSSGQVDEARVDQRRDAEETPQMAVQQATRIAQRYFPASPEASPPVPLAPVVGLLAVTLATNPDGSPQGSYASLPADAGTAFATARLDDGSAGQAITAIWTDAFGNEFGRSEQELAASAAVQWVALPVGLSPGLAPGQYAVYLFADDNRIGSLAFGVTAPGTAPQLYPDLPANPQVPAAAPTSPSGAPTVAPANGNRGGQG</sequence>
<feature type="compositionally biased region" description="Low complexity" evidence="1">
    <location>
        <begin position="188"/>
        <end position="205"/>
    </location>
</feature>
<accession>A0A6J4VSF6</accession>
<dbReference type="EMBL" id="CADCWF010000367">
    <property type="protein sequence ID" value="CAA9584043.1"/>
    <property type="molecule type" value="Genomic_DNA"/>
</dbReference>
<name>A0A6J4VSF6_9BACT</name>
<protein>
    <submittedName>
        <fullName evidence="2">Uncharacterized protein</fullName>
    </submittedName>
</protein>
<gene>
    <name evidence="2" type="ORF">AVDCRST_MAG59-5211</name>
</gene>
<dbReference type="AlphaFoldDB" id="A0A6J4VSF6"/>